<dbReference type="Pfam" id="PF13649">
    <property type="entry name" value="Methyltransf_25"/>
    <property type="match status" value="1"/>
</dbReference>
<keyword evidence="1 5" id="KW-0489">Methyltransferase</keyword>
<sequence>MTMEQRQDHEQARLWNGVAGAAWVELQATLDALFRPFETRLVAALADGADQTVLDIGCGTGATALALAQCLGAGGQVLGIDISEPMIAHAQARTRHQRTRAPVAFLCADAEHHAFEPGRFDRIVSRFGVMFFADPVAAFGNLRRAARAAAQLHLIAWRHPGENAFMTTAERAAAPLLPASPPRAPDAPGQFAFADRARVRLLLEEAGWRDVAITPLDMECRMPESALEPYFTRLGNLGRLWPSLAPDLRERLIATVRPAFAPFLRDGEVCFTAACWEIAATA</sequence>
<evidence type="ECO:0000259" key="4">
    <source>
        <dbReference type="Pfam" id="PF13649"/>
    </source>
</evidence>
<keyword evidence="2 5" id="KW-0808">Transferase</keyword>
<dbReference type="PANTHER" id="PTHR43464:SF19">
    <property type="entry name" value="UBIQUINONE BIOSYNTHESIS O-METHYLTRANSFERASE, MITOCHONDRIAL"/>
    <property type="match status" value="1"/>
</dbReference>
<dbReference type="Proteomes" id="UP000282106">
    <property type="component" value="Unassembled WGS sequence"/>
</dbReference>
<keyword evidence="6" id="KW-1185">Reference proteome</keyword>
<accession>A0A3N0V1B8</accession>
<protein>
    <submittedName>
        <fullName evidence="5">Class I SAM-dependent methyltransferase</fullName>
    </submittedName>
</protein>
<feature type="domain" description="Methyltransferase" evidence="4">
    <location>
        <begin position="53"/>
        <end position="146"/>
    </location>
</feature>
<keyword evidence="3" id="KW-0949">S-adenosyl-L-methionine</keyword>
<dbReference type="AlphaFoldDB" id="A0A3N0V1B8"/>
<dbReference type="RefSeq" id="WP_123212900.1">
    <property type="nucleotide sequence ID" value="NZ_RJVO01000009.1"/>
</dbReference>
<dbReference type="GO" id="GO:0008168">
    <property type="term" value="F:methyltransferase activity"/>
    <property type="evidence" value="ECO:0007669"/>
    <property type="project" value="UniProtKB-KW"/>
</dbReference>
<reference evidence="5 6" key="1">
    <citation type="submission" date="2018-10" db="EMBL/GenBank/DDBJ databases">
        <authorList>
            <person name="Chen W.-M."/>
        </authorList>
    </citation>
    <scope>NUCLEOTIDE SEQUENCE [LARGE SCALE GENOMIC DNA]</scope>
    <source>
        <strain evidence="5 6">THS-13</strain>
    </source>
</reference>
<dbReference type="EMBL" id="RJVO01000009">
    <property type="protein sequence ID" value="ROH86505.1"/>
    <property type="molecule type" value="Genomic_DNA"/>
</dbReference>
<comment type="caution">
    <text evidence="5">The sequence shown here is derived from an EMBL/GenBank/DDBJ whole genome shotgun (WGS) entry which is preliminary data.</text>
</comment>
<dbReference type="InterPro" id="IPR041698">
    <property type="entry name" value="Methyltransf_25"/>
</dbReference>
<dbReference type="PANTHER" id="PTHR43464">
    <property type="entry name" value="METHYLTRANSFERASE"/>
    <property type="match status" value="1"/>
</dbReference>
<evidence type="ECO:0000256" key="2">
    <source>
        <dbReference type="ARBA" id="ARBA00022679"/>
    </source>
</evidence>
<organism evidence="5 6">
    <name type="scientific">Stagnimonas aquatica</name>
    <dbReference type="NCBI Taxonomy" id="2689987"/>
    <lineage>
        <taxon>Bacteria</taxon>
        <taxon>Pseudomonadati</taxon>
        <taxon>Pseudomonadota</taxon>
        <taxon>Gammaproteobacteria</taxon>
        <taxon>Nevskiales</taxon>
        <taxon>Nevskiaceae</taxon>
        <taxon>Stagnimonas</taxon>
    </lineage>
</organism>
<evidence type="ECO:0000256" key="1">
    <source>
        <dbReference type="ARBA" id="ARBA00022603"/>
    </source>
</evidence>
<dbReference type="InParanoid" id="A0A3N0V1B8"/>
<dbReference type="Gene3D" id="3.40.50.150">
    <property type="entry name" value="Vaccinia Virus protein VP39"/>
    <property type="match status" value="1"/>
</dbReference>
<evidence type="ECO:0000313" key="6">
    <source>
        <dbReference type="Proteomes" id="UP000282106"/>
    </source>
</evidence>
<dbReference type="SUPFAM" id="SSF53335">
    <property type="entry name" value="S-adenosyl-L-methionine-dependent methyltransferases"/>
    <property type="match status" value="1"/>
</dbReference>
<evidence type="ECO:0000256" key="3">
    <source>
        <dbReference type="ARBA" id="ARBA00022691"/>
    </source>
</evidence>
<gene>
    <name evidence="5" type="ORF">ED208_15850</name>
</gene>
<dbReference type="CDD" id="cd02440">
    <property type="entry name" value="AdoMet_MTases"/>
    <property type="match status" value="1"/>
</dbReference>
<dbReference type="InterPro" id="IPR029063">
    <property type="entry name" value="SAM-dependent_MTases_sf"/>
</dbReference>
<name>A0A3N0V1B8_9GAMM</name>
<proteinExistence type="predicted"/>
<dbReference type="GO" id="GO:0032259">
    <property type="term" value="P:methylation"/>
    <property type="evidence" value="ECO:0007669"/>
    <property type="project" value="UniProtKB-KW"/>
</dbReference>
<evidence type="ECO:0000313" key="5">
    <source>
        <dbReference type="EMBL" id="ROH86505.1"/>
    </source>
</evidence>